<dbReference type="RefSeq" id="WP_349501959.1">
    <property type="nucleotide sequence ID" value="NZ_JBEFCX010000602.1"/>
</dbReference>
<feature type="active site" description="Nucleophile" evidence="9">
    <location>
        <position position="333"/>
    </location>
</feature>
<dbReference type="Gene3D" id="3.40.50.150">
    <property type="entry name" value="Vaccinia Virus protein VP39"/>
    <property type="match status" value="1"/>
</dbReference>
<feature type="binding site" evidence="9">
    <location>
        <position position="240"/>
    </location>
    <ligand>
        <name>S-adenosyl-L-methionine</name>
        <dbReference type="ChEBI" id="CHEBI:59789"/>
    </ligand>
</feature>
<accession>A0ABV1NWU3</accession>
<comment type="caution">
    <text evidence="11">The sequence shown here is derived from an EMBL/GenBank/DDBJ whole genome shotgun (WGS) entry which is preliminary data.</text>
</comment>
<dbReference type="CDD" id="cd02440">
    <property type="entry name" value="AdoMet_MTases"/>
    <property type="match status" value="1"/>
</dbReference>
<comment type="similarity">
    <text evidence="9">Belongs to the class I-like SAM-binding methyltransferase superfamily. RNA M5U methyltransferase family.</text>
</comment>
<dbReference type="NCBIfam" id="TIGR02085">
    <property type="entry name" value="meth_trns_rumB"/>
    <property type="match status" value="1"/>
</dbReference>
<dbReference type="NCBIfam" id="NF002910">
    <property type="entry name" value="PRK03522.2-3"/>
    <property type="match status" value="1"/>
</dbReference>
<gene>
    <name evidence="11" type="primary">rlmC</name>
    <name evidence="11" type="ORF">V6R90_06635</name>
</gene>
<sequence length="374" mass="40734">MQCHHFDAGRCRSCAWMGQAYDDQVAAKQRHCRGLLAAWPDLTWLEPHRSREEGFRNKAKMVVAGTLEAPTLGILDPSGAGVDLRDCGLHEPGLAAALPALADFVTRAAVAPYDLATRRGELKHLLVTRSPDGELMVRFVLRSTEPVTRIRKHLPALHAALPELVVVSANVQPEHKAVLEGEREIALSPRETLAMRVNGLTLRLRPQGFFQTNTEVAAALYRQGRDWVEEVAPASVWDLYCGVGGFALHVAAPGRLVTGVEVSEEAVAAARATAEDARLPGLRFEAADATTWAQAQEAGPELVVLNPPRRGVGPELCAWLEGSGVGHVVYSSCNAVSLARDLAALPSFAPRRARLFDMFPQTTHHEVMVLLERR</sequence>
<evidence type="ECO:0000256" key="1">
    <source>
        <dbReference type="ARBA" id="ARBA00022485"/>
    </source>
</evidence>
<evidence type="ECO:0000256" key="10">
    <source>
        <dbReference type="PROSITE-ProRule" id="PRU10015"/>
    </source>
</evidence>
<dbReference type="NCBIfam" id="NF002909">
    <property type="entry name" value="PRK03522.2-1"/>
    <property type="match status" value="1"/>
</dbReference>
<dbReference type="PANTHER" id="PTHR11061:SF30">
    <property type="entry name" value="TRNA (URACIL(54)-C(5))-METHYLTRANSFERASE"/>
    <property type="match status" value="1"/>
</dbReference>
<evidence type="ECO:0000313" key="11">
    <source>
        <dbReference type="EMBL" id="MEQ7846950.1"/>
    </source>
</evidence>
<dbReference type="Gene3D" id="2.40.50.1070">
    <property type="match status" value="1"/>
</dbReference>
<feature type="binding site" evidence="9">
    <location>
        <position position="211"/>
    </location>
    <ligand>
        <name>S-adenosyl-L-methionine</name>
        <dbReference type="ChEBI" id="CHEBI:59789"/>
    </ligand>
</feature>
<reference evidence="11 12" key="1">
    <citation type="submission" date="2024-02" db="EMBL/GenBank/DDBJ databases">
        <title>Full genome sequence of Nocardioides kribbensis.</title>
        <authorList>
            <person name="Poletto B.L."/>
            <person name="Silva G."/>
            <person name="Galante D."/>
            <person name="Campos K.R."/>
            <person name="Santos M.B.N."/>
            <person name="Sacchi C.T."/>
        </authorList>
    </citation>
    <scope>NUCLEOTIDE SEQUENCE [LARGE SCALE GENOMIC DNA]</scope>
    <source>
        <strain evidence="11 12">O4R</strain>
    </source>
</reference>
<evidence type="ECO:0000256" key="6">
    <source>
        <dbReference type="ARBA" id="ARBA00022723"/>
    </source>
</evidence>
<evidence type="ECO:0000256" key="9">
    <source>
        <dbReference type="PROSITE-ProRule" id="PRU01024"/>
    </source>
</evidence>
<dbReference type="InterPro" id="IPR011825">
    <property type="entry name" value="23SrRNA_MeTrfase_RlmC"/>
</dbReference>
<dbReference type="Proteomes" id="UP001482520">
    <property type="component" value="Unassembled WGS sequence"/>
</dbReference>
<keyword evidence="1" id="KW-0004">4Fe-4S</keyword>
<dbReference type="PROSITE" id="PS01230">
    <property type="entry name" value="TRMA_1"/>
    <property type="match status" value="1"/>
</dbReference>
<evidence type="ECO:0000256" key="8">
    <source>
        <dbReference type="ARBA" id="ARBA00023014"/>
    </source>
</evidence>
<dbReference type="PROSITE" id="PS51687">
    <property type="entry name" value="SAM_MT_RNA_M5U"/>
    <property type="match status" value="1"/>
</dbReference>
<feature type="binding site" evidence="9">
    <location>
        <position position="306"/>
    </location>
    <ligand>
        <name>S-adenosyl-L-methionine</name>
        <dbReference type="ChEBI" id="CHEBI:59789"/>
    </ligand>
</feature>
<keyword evidence="3 9" id="KW-0489">Methyltransferase</keyword>
<evidence type="ECO:0000256" key="3">
    <source>
        <dbReference type="ARBA" id="ARBA00022603"/>
    </source>
</evidence>
<keyword evidence="2" id="KW-0698">rRNA processing</keyword>
<keyword evidence="6" id="KW-0479">Metal-binding</keyword>
<dbReference type="SUPFAM" id="SSF53335">
    <property type="entry name" value="S-adenosyl-L-methionine-dependent methyltransferases"/>
    <property type="match status" value="1"/>
</dbReference>
<proteinExistence type="inferred from homology"/>
<keyword evidence="12" id="KW-1185">Reference proteome</keyword>
<evidence type="ECO:0000256" key="2">
    <source>
        <dbReference type="ARBA" id="ARBA00022552"/>
    </source>
</evidence>
<dbReference type="InterPro" id="IPR029063">
    <property type="entry name" value="SAM-dependent_MTases_sf"/>
</dbReference>
<dbReference type="InterPro" id="IPR010280">
    <property type="entry name" value="U5_MeTrfase_fam"/>
</dbReference>
<evidence type="ECO:0000256" key="5">
    <source>
        <dbReference type="ARBA" id="ARBA00022691"/>
    </source>
</evidence>
<name>A0ABV1NWU3_9ACTN</name>
<evidence type="ECO:0000256" key="7">
    <source>
        <dbReference type="ARBA" id="ARBA00023004"/>
    </source>
</evidence>
<evidence type="ECO:0000313" key="12">
    <source>
        <dbReference type="Proteomes" id="UP001482520"/>
    </source>
</evidence>
<dbReference type="Pfam" id="PF05958">
    <property type="entry name" value="tRNA_U5-meth_tr"/>
    <property type="match status" value="1"/>
</dbReference>
<dbReference type="InterPro" id="IPR030390">
    <property type="entry name" value="MeTrfase_TrmA_AS"/>
</dbReference>
<keyword evidence="7" id="KW-0408">Iron</keyword>
<organism evidence="11 12">
    <name type="scientific">Nocardioides kribbensis</name>
    <dbReference type="NCBI Taxonomy" id="305517"/>
    <lineage>
        <taxon>Bacteria</taxon>
        <taxon>Bacillati</taxon>
        <taxon>Actinomycetota</taxon>
        <taxon>Actinomycetes</taxon>
        <taxon>Propionibacteriales</taxon>
        <taxon>Nocardioidaceae</taxon>
        <taxon>Nocardioides</taxon>
    </lineage>
</organism>
<dbReference type="PANTHER" id="PTHR11061">
    <property type="entry name" value="RNA M5U METHYLTRANSFERASE"/>
    <property type="match status" value="1"/>
</dbReference>
<keyword evidence="8" id="KW-0411">Iron-sulfur</keyword>
<feature type="binding site" evidence="9">
    <location>
        <position position="261"/>
    </location>
    <ligand>
        <name>S-adenosyl-L-methionine</name>
        <dbReference type="ChEBI" id="CHEBI:59789"/>
    </ligand>
</feature>
<keyword evidence="5 9" id="KW-0949">S-adenosyl-L-methionine</keyword>
<keyword evidence="4 9" id="KW-0808">Transferase</keyword>
<dbReference type="EMBL" id="JBEGDP010000005">
    <property type="protein sequence ID" value="MEQ7846950.1"/>
    <property type="molecule type" value="Genomic_DNA"/>
</dbReference>
<protein>
    <submittedName>
        <fullName evidence="11">23S rRNA (Uracil(747)-C(5))-methyltransferase RlmC</fullName>
    </submittedName>
</protein>
<evidence type="ECO:0000256" key="4">
    <source>
        <dbReference type="ARBA" id="ARBA00022679"/>
    </source>
</evidence>
<feature type="active site" evidence="10">
    <location>
        <position position="333"/>
    </location>
</feature>